<dbReference type="InterPro" id="IPR036249">
    <property type="entry name" value="Thioredoxin-like_sf"/>
</dbReference>
<protein>
    <submittedName>
        <fullName evidence="2">Putative thioredoxin-like protein</fullName>
    </submittedName>
</protein>
<feature type="domain" description="Thioredoxin" evidence="1">
    <location>
        <begin position="7"/>
        <end position="61"/>
    </location>
</feature>
<accession>A0A514A007</accession>
<dbReference type="SUPFAM" id="SSF52833">
    <property type="entry name" value="Thioredoxin-like"/>
    <property type="match status" value="1"/>
</dbReference>
<sequence length="76" mass="8347">MISVKFFTAAWCVNCKNIKPIVEQYANVEYVDIDSEAGMEAASKLGIRGIPTLVKEDGEKISGANIHKVKEFLGVM</sequence>
<dbReference type="InterPro" id="IPR013766">
    <property type="entry name" value="Thioredoxin_domain"/>
</dbReference>
<organism evidence="2 3">
    <name type="scientific">Aeromonas phage LAh_6</name>
    <dbReference type="NCBI Taxonomy" id="2591030"/>
    <lineage>
        <taxon>Viruses</taxon>
        <taxon>Duplodnaviria</taxon>
        <taxon>Heunggongvirae</taxon>
        <taxon>Uroviricota</taxon>
        <taxon>Caudoviricetes</taxon>
        <taxon>Grimontviridae</taxon>
        <taxon>Lahexavirus</taxon>
        <taxon>Lahexavirus LAh6</taxon>
    </lineage>
</organism>
<evidence type="ECO:0000259" key="1">
    <source>
        <dbReference type="Pfam" id="PF00085"/>
    </source>
</evidence>
<evidence type="ECO:0000313" key="3">
    <source>
        <dbReference type="Proteomes" id="UP000319466"/>
    </source>
</evidence>
<evidence type="ECO:0000313" key="2">
    <source>
        <dbReference type="EMBL" id="QDH46593.1"/>
    </source>
</evidence>
<dbReference type="Gene3D" id="3.40.30.10">
    <property type="entry name" value="Glutaredoxin"/>
    <property type="match status" value="1"/>
</dbReference>
<dbReference type="CDD" id="cd02947">
    <property type="entry name" value="TRX_family"/>
    <property type="match status" value="1"/>
</dbReference>
<name>A0A514A007_9CAUD</name>
<gene>
    <name evidence="2" type="ORF">LAh6_33</name>
</gene>
<keyword evidence="3" id="KW-1185">Reference proteome</keyword>
<proteinExistence type="predicted"/>
<dbReference type="Pfam" id="PF00085">
    <property type="entry name" value="Thioredoxin"/>
    <property type="match status" value="1"/>
</dbReference>
<dbReference type="Proteomes" id="UP000319466">
    <property type="component" value="Segment"/>
</dbReference>
<reference evidence="2 3" key="1">
    <citation type="submission" date="2019-04" db="EMBL/GenBank/DDBJ databases">
        <title>Novel bacteriophages capable of disrupting biofilms from clinical strains of Aeromonas hydrophila with intrinsic antibiotic resistance.</title>
        <authorList>
            <person name="Kabwe M."/>
            <person name="Brown T.L."/>
            <person name="Speirs L."/>
            <person name="Ku H."/>
            <person name="Leach M."/>
            <person name="Chan H.T."/>
            <person name="Petrovski S."/>
            <person name="Lock P."/>
            <person name="Tucci J."/>
        </authorList>
    </citation>
    <scope>NUCLEOTIDE SEQUENCE [LARGE SCALE GENOMIC DNA]</scope>
</reference>
<dbReference type="EMBL" id="MK838112">
    <property type="protein sequence ID" value="QDH46593.1"/>
    <property type="molecule type" value="Genomic_DNA"/>
</dbReference>